<dbReference type="Pfam" id="PF03352">
    <property type="entry name" value="Adenine_glyco"/>
    <property type="match status" value="1"/>
</dbReference>
<protein>
    <submittedName>
        <fullName evidence="1">DNA-3-methyladenine glycosylase I</fullName>
    </submittedName>
</protein>
<evidence type="ECO:0000313" key="1">
    <source>
        <dbReference type="EMBL" id="MBP1041884.1"/>
    </source>
</evidence>
<dbReference type="EMBL" id="JAEEGA010000008">
    <property type="protein sequence ID" value="MBP1041884.1"/>
    <property type="molecule type" value="Genomic_DNA"/>
</dbReference>
<dbReference type="PANTHER" id="PTHR30037">
    <property type="entry name" value="DNA-3-METHYLADENINE GLYCOSYLASE 1"/>
    <property type="match status" value="1"/>
</dbReference>
<dbReference type="InterPro" id="IPR005019">
    <property type="entry name" value="Adenine_glyco"/>
</dbReference>
<dbReference type="Proteomes" id="UP000674938">
    <property type="component" value="Unassembled WGS sequence"/>
</dbReference>
<name>A0A940P5D7_9ENTE</name>
<comment type="caution">
    <text evidence="1">The sequence shown here is derived from an EMBL/GenBank/DDBJ whole genome shotgun (WGS) entry which is preliminary data.</text>
</comment>
<dbReference type="PANTHER" id="PTHR30037:SF4">
    <property type="entry name" value="DNA-3-METHYLADENINE GLYCOSYLASE I"/>
    <property type="match status" value="1"/>
</dbReference>
<keyword evidence="2" id="KW-1185">Reference proteome</keyword>
<dbReference type="GO" id="GO:0008725">
    <property type="term" value="F:DNA-3-methyladenine glycosylase activity"/>
    <property type="evidence" value="ECO:0007669"/>
    <property type="project" value="InterPro"/>
</dbReference>
<reference evidence="1" key="1">
    <citation type="submission" date="2020-12" db="EMBL/GenBank/DDBJ databases">
        <title>Vagococcus allomyrinae sp. nov. and Enterococcus lavae sp. nov., isolated from the larvae of Allomyrina dichotoma.</title>
        <authorList>
            <person name="Lee S.D."/>
        </authorList>
    </citation>
    <scope>NUCLEOTIDE SEQUENCE</scope>
    <source>
        <strain evidence="1">BWB3-3</strain>
    </source>
</reference>
<dbReference type="SUPFAM" id="SSF48150">
    <property type="entry name" value="DNA-glycosylase"/>
    <property type="match status" value="1"/>
</dbReference>
<dbReference type="Gene3D" id="1.10.340.30">
    <property type="entry name" value="Hypothetical protein, domain 2"/>
    <property type="match status" value="1"/>
</dbReference>
<organism evidence="1 2">
    <name type="scientific">Vagococcus allomyrinae</name>
    <dbReference type="NCBI Taxonomy" id="2794353"/>
    <lineage>
        <taxon>Bacteria</taxon>
        <taxon>Bacillati</taxon>
        <taxon>Bacillota</taxon>
        <taxon>Bacilli</taxon>
        <taxon>Lactobacillales</taxon>
        <taxon>Enterococcaceae</taxon>
        <taxon>Vagococcus</taxon>
    </lineage>
</organism>
<gene>
    <name evidence="1" type="ORF">I6N95_12765</name>
</gene>
<dbReference type="InterPro" id="IPR052891">
    <property type="entry name" value="DNA-3mA_glycosylase"/>
</dbReference>
<dbReference type="AlphaFoldDB" id="A0A940P5D7"/>
<sequence>MSKETPKKTAWYSAQWGTPTYDDNRLFELLTVGTFQAGLSWKVVVGKRPVFLRNFANFDPKIVAGFMPDDLERIINDPEMIRNPRKIEATINNAQAITKIQTEYGSFANFLWDFVGNRPLQFEYIEAGDVPNHSALSAKLAKELKKRGFKFVGPIITYMFMKASGLVQDIVLE</sequence>
<dbReference type="RefSeq" id="WP_209528542.1">
    <property type="nucleotide sequence ID" value="NZ_JAEEGA010000008.1"/>
</dbReference>
<proteinExistence type="predicted"/>
<dbReference type="GO" id="GO:0006284">
    <property type="term" value="P:base-excision repair"/>
    <property type="evidence" value="ECO:0007669"/>
    <property type="project" value="InterPro"/>
</dbReference>
<accession>A0A940P5D7</accession>
<dbReference type="InterPro" id="IPR011257">
    <property type="entry name" value="DNA_glycosylase"/>
</dbReference>
<evidence type="ECO:0000313" key="2">
    <source>
        <dbReference type="Proteomes" id="UP000674938"/>
    </source>
</evidence>